<dbReference type="EMBL" id="JAHHUM010000493">
    <property type="protein sequence ID" value="KAK5619645.1"/>
    <property type="molecule type" value="Genomic_DNA"/>
</dbReference>
<gene>
    <name evidence="1" type="ORF">CRENBAI_010618</name>
</gene>
<comment type="caution">
    <text evidence="1">The sequence shown here is derived from an EMBL/GenBank/DDBJ whole genome shotgun (WGS) entry which is preliminary data.</text>
</comment>
<evidence type="ECO:0000313" key="2">
    <source>
        <dbReference type="Proteomes" id="UP001311232"/>
    </source>
</evidence>
<organism evidence="1 2">
    <name type="scientific">Crenichthys baileyi</name>
    <name type="common">White River springfish</name>
    <dbReference type="NCBI Taxonomy" id="28760"/>
    <lineage>
        <taxon>Eukaryota</taxon>
        <taxon>Metazoa</taxon>
        <taxon>Chordata</taxon>
        <taxon>Craniata</taxon>
        <taxon>Vertebrata</taxon>
        <taxon>Euteleostomi</taxon>
        <taxon>Actinopterygii</taxon>
        <taxon>Neopterygii</taxon>
        <taxon>Teleostei</taxon>
        <taxon>Neoteleostei</taxon>
        <taxon>Acanthomorphata</taxon>
        <taxon>Ovalentaria</taxon>
        <taxon>Atherinomorphae</taxon>
        <taxon>Cyprinodontiformes</taxon>
        <taxon>Goodeidae</taxon>
        <taxon>Crenichthys</taxon>
    </lineage>
</organism>
<protein>
    <submittedName>
        <fullName evidence="1">Uncharacterized protein</fullName>
    </submittedName>
</protein>
<sequence length="119" mass="13482">MSRFTSQPLDVFLPCAQPVTITQSDCTVYSINGVLCFTVYPQHLGFNVVCVQVMDWSPSNLEMKKQKLSFSVFFCFMDQVLFTVLVKETDDSCKMLVCGSDRETSNQTGNRPQNKISFL</sequence>
<accession>A0AAV9SF27</accession>
<dbReference type="AlphaFoldDB" id="A0AAV9SF27"/>
<name>A0AAV9SF27_9TELE</name>
<dbReference type="Proteomes" id="UP001311232">
    <property type="component" value="Unassembled WGS sequence"/>
</dbReference>
<reference evidence="1 2" key="1">
    <citation type="submission" date="2021-06" db="EMBL/GenBank/DDBJ databases">
        <authorList>
            <person name="Palmer J.M."/>
        </authorList>
    </citation>
    <scope>NUCLEOTIDE SEQUENCE [LARGE SCALE GENOMIC DNA]</scope>
    <source>
        <strain evidence="1 2">MEX-2019</strain>
        <tissue evidence="1">Muscle</tissue>
    </source>
</reference>
<keyword evidence="2" id="KW-1185">Reference proteome</keyword>
<evidence type="ECO:0000313" key="1">
    <source>
        <dbReference type="EMBL" id="KAK5619645.1"/>
    </source>
</evidence>
<proteinExistence type="predicted"/>